<dbReference type="Proteomes" id="UP000519972">
    <property type="component" value="Unassembled WGS sequence"/>
</dbReference>
<feature type="compositionally biased region" description="Basic and acidic residues" evidence="1">
    <location>
        <begin position="818"/>
        <end position="829"/>
    </location>
</feature>
<accession>A0A7Y3SBQ2</accession>
<dbReference type="EMBL" id="JABFCN010000052">
    <property type="protein sequence ID" value="NNU40552.1"/>
    <property type="molecule type" value="Genomic_DNA"/>
</dbReference>
<sequence length="1437" mass="161960">MNKQAFVDLDRRFVQLDDGLGGDMDDWIYAGPGIGWEALAKERRAIVLAEAGAGKTQEIKAAVRKLRESGKVAFFVRLEELSDGVTQASFDGADTGSLRELDTWLNETDTGWFMLDSVDEARLGSAKNFQRAIKHLSGKLGDAAQRANIIITSRASEWRPESDLRLVNNFLPLPETEETASHFNADNLERIFDSVTEAVDGMEKRTGARVYTLLPLNEPRIRHLAAHFGVNDTNSFYHAVERADAVGFASRPKDLEDLAEYWLQNGSIGGQLELVENDIALKLKERDQDRAQARPLASDSARLGVKILAAASSLLRDQQFRVPETDSDLDGIDVGAILGMWTEGNCQTLLSRPIFDEAIYGRVRFHHRSVREYLAAEWIVELLERGNSRRQVEQLFFKSQYGIELIVPAMRPLLPWIALKDERIRNKLARIAPEVLTEGGDPSAFPADFREALIRDICSRRNRERFGRLLDAAAVGRMAMSDVGPAIRELLSAYKDDEVVRITLLRMAWQGNMRGCLEQAKAFALGTSYDGTTRGAAIQVVAATAGTAELAQFRDNLLGSLGERDLVIFGECLRSLGAILDPKLAIDIAANLLGPDKYGFQSLKVRFVAFVDGLPLAECRTVVDEILVKLRETPFKEGRNYRVSDKVYWLLPVAARACERLVEAKDAFALSTNALDIMSLIEKSTAYDRSSIKTDLGAMVKAWSDLNEQLFWREISAERAKGRVITNWWEVSGLPSFWQFSSVDFPRFVEQITNRQGDDRFVALSVAIKVTPTEALEESLPTIRKAIGDDTNLNARLDEFLNPNPTAQQLELQRRRREHEEETERRELEEGARLAQYKLRISQNLSWLGAAPPDGVTHAQLHMLEALRDLDLDRNRLAHPNWQGLVPEYGHEVVQAFKDGAQRYWRHHVPQLRSEGVQTMNSIPHQTYLGLTGLEFDAQEEGWLDAMSSEDAKLAARYALWEMNGFSDWLGSLAEKFPSEVVEVLFTEIEWEFAQLDSESYVISNLVWHGEQLRPMLGRRLLGLLTAQEPRSLGVLRGALKIVSADDTISDAELAALAEHKTKGAASSSHTALWVALWLTVQAPEAIAFLDGHLLGLDQCDAKNFTMAASSGFLSTDHDWVSKRTSFKTPQSLKRLFEILCRHIKRTEDTKRVHLRAYSPEERDHAQQERDMVLTMLGEIEGKEAFVALMELADTHVDQDIRPHIRRAALARAEADANLKPWSAADFHAFTRDLDRNPGSLRELYDLVCNRLLDFKQELEEGDDSIASIVHKVDAETVQRNFFGKLFRDRSNGRYFAPNEEELADAKRPDLRIHATDIHGPVPIEFKIADNWSGSELFERLQNQLCNDYLRDARSSYGVFLMSNRAVKRKSWEHPITGAALTFAELCIALQDFADEYIAKRPDIDGIKVIGIDLTKRLKVRRPDPVPRSKRMPSKKK</sequence>
<name>A0A7Y3SBQ2_9HYPH</name>
<evidence type="ECO:0000256" key="1">
    <source>
        <dbReference type="SAM" id="MobiDB-lite"/>
    </source>
</evidence>
<proteinExistence type="predicted"/>
<keyword evidence="3" id="KW-1185">Reference proteome</keyword>
<evidence type="ECO:0000313" key="2">
    <source>
        <dbReference type="EMBL" id="NNU40552.1"/>
    </source>
</evidence>
<dbReference type="RefSeq" id="WP_171377911.1">
    <property type="nucleotide sequence ID" value="NZ_JABFCN010000052.1"/>
</dbReference>
<gene>
    <name evidence="2" type="ORF">G9X64_29520</name>
</gene>
<evidence type="ECO:0000313" key="3">
    <source>
        <dbReference type="Proteomes" id="UP000519972"/>
    </source>
</evidence>
<dbReference type="InterPro" id="IPR027417">
    <property type="entry name" value="P-loop_NTPase"/>
</dbReference>
<dbReference type="Gene3D" id="3.40.50.300">
    <property type="entry name" value="P-loop containing nucleotide triphosphate hydrolases"/>
    <property type="match status" value="1"/>
</dbReference>
<comment type="caution">
    <text evidence="2">The sequence shown here is derived from an EMBL/GenBank/DDBJ whole genome shotgun (WGS) entry which is preliminary data.</text>
</comment>
<organism evidence="2 3">
    <name type="scientific">Rhizobium sophorae</name>
    <dbReference type="NCBI Taxonomy" id="1535242"/>
    <lineage>
        <taxon>Bacteria</taxon>
        <taxon>Pseudomonadati</taxon>
        <taxon>Pseudomonadota</taxon>
        <taxon>Alphaproteobacteria</taxon>
        <taxon>Hyphomicrobiales</taxon>
        <taxon>Rhizobiaceae</taxon>
        <taxon>Rhizobium/Agrobacterium group</taxon>
        <taxon>Rhizobium</taxon>
    </lineage>
</organism>
<reference evidence="2 3" key="1">
    <citation type="submission" date="2020-02" db="EMBL/GenBank/DDBJ databases">
        <authorList>
            <person name="Sun Q."/>
        </authorList>
    </citation>
    <scope>NUCLEOTIDE SEQUENCE [LARGE SCALE GENOMIC DNA]</scope>
    <source>
        <strain evidence="2 3">CCBAU 03386</strain>
    </source>
</reference>
<feature type="region of interest" description="Disordered" evidence="1">
    <location>
        <begin position="809"/>
        <end position="829"/>
    </location>
</feature>
<protein>
    <submittedName>
        <fullName evidence="2">Uncharacterized protein</fullName>
    </submittedName>
</protein>